<sequence>MSGATANSTSAPAANTSSSSSTVSSSSTMRAQHNQQPQSSSSSTSSWMNGTTFSVSISTPVEDLNIQFPPIQLPSGISTLFGELAAAHHQQQQQQNQQQQMAAIGSSPSTAAAAAPSGAASASSSTPNVGLLQRQNGTDANNSASSEHGPMALDSSNSELSAGPAAPPSTSASNCAVQTPQQQQQKHRHDQWSSSSRANSSPPTTLWTNSSNTTAAGSKGRPTNAAAAGASPSYIIPMHSSELGNDSDNDTGPALVAVGTGPGWQKHQIVVNGAKENARLTTTGTAAAAVPSEDNSNNNEDNGGGFVVVNCSSGIAAPPVGDAPQQRRRRNSNSVLRTSQSADRLSRTARRASRPRNTTVAAASGGAAGAGGGGHRRHTQSVASFVNAAYAAAAQAANNTNGTTSAGGSSSSTNTNNNANNNRDSIITTTASTDSSSTSSNSTVNGGAGGGGDENGGGGGGGNNNNMRNLRQHLRTLFEMRHVAFRQIIQQAGEFPSLFMVGGVFCALCVLVVVLMHFFVSKLVATLALLFSVSHFSDAFAFKRFVTGGQPSGWLIAAKILFRQFMVGTVLGQTQWALPSLLFQPVQHHDHPHQAVPATTTPPPPEGEEAVDGGGTFLLSPYLNNDSTSPTFSSTLYITILAQFFVMDLLLLIKLCVSSVPSSWLGASTKRRIYQWAEYSCALYRFMLPFMPWNAYFGAIWWTVLYGGIKLLFGLALVWAWVLATLRFFRSTHIGSLASEAECGQGEQCTICFSDFRAPIKLKCSHIFCTECIRTWLDREVTCPICRAVVTREDNHFRNGDSMLPCVF</sequence>
<evidence type="ECO:0000256" key="11">
    <source>
        <dbReference type="SAM" id="Phobius"/>
    </source>
</evidence>
<dbReference type="InterPro" id="IPR044235">
    <property type="entry name" value="RNFT1/2"/>
</dbReference>
<dbReference type="Proteomes" id="UP001620626">
    <property type="component" value="Unassembled WGS sequence"/>
</dbReference>
<dbReference type="PANTHER" id="PTHR15860:SF0">
    <property type="entry name" value="LP20373P"/>
    <property type="match status" value="1"/>
</dbReference>
<dbReference type="AlphaFoldDB" id="A0ABD2MFA1"/>
<feature type="compositionally biased region" description="Low complexity" evidence="10">
    <location>
        <begin position="282"/>
        <end position="301"/>
    </location>
</feature>
<evidence type="ECO:0000259" key="12">
    <source>
        <dbReference type="PROSITE" id="PS50089"/>
    </source>
</evidence>
<evidence type="ECO:0000313" key="13">
    <source>
        <dbReference type="EMBL" id="KAL3125968.1"/>
    </source>
</evidence>
<feature type="region of interest" description="Disordered" evidence="10">
    <location>
        <begin position="399"/>
        <end position="468"/>
    </location>
</feature>
<dbReference type="GO" id="GO:0016020">
    <property type="term" value="C:membrane"/>
    <property type="evidence" value="ECO:0007669"/>
    <property type="project" value="UniProtKB-SubCell"/>
</dbReference>
<protein>
    <recommendedName>
        <fullName evidence="12">RING-type domain-containing protein</fullName>
    </recommendedName>
</protein>
<keyword evidence="14" id="KW-1185">Reference proteome</keyword>
<feature type="region of interest" description="Disordered" evidence="10">
    <location>
        <begin position="1"/>
        <end position="51"/>
    </location>
</feature>
<feature type="compositionally biased region" description="Polar residues" evidence="10">
    <location>
        <begin position="332"/>
        <end position="343"/>
    </location>
</feature>
<feature type="transmembrane region" description="Helical" evidence="11">
    <location>
        <begin position="495"/>
        <end position="516"/>
    </location>
</feature>
<keyword evidence="6" id="KW-0862">Zinc</keyword>
<feature type="region of interest" description="Disordered" evidence="10">
    <location>
        <begin position="282"/>
        <end position="378"/>
    </location>
</feature>
<feature type="compositionally biased region" description="Polar residues" evidence="10">
    <location>
        <begin position="29"/>
        <end position="38"/>
    </location>
</feature>
<feature type="compositionally biased region" description="Low complexity" evidence="10">
    <location>
        <begin position="161"/>
        <end position="173"/>
    </location>
</feature>
<evidence type="ECO:0000256" key="6">
    <source>
        <dbReference type="ARBA" id="ARBA00022833"/>
    </source>
</evidence>
<dbReference type="PROSITE" id="PS00518">
    <property type="entry name" value="ZF_RING_1"/>
    <property type="match status" value="1"/>
</dbReference>
<dbReference type="SUPFAM" id="SSF57850">
    <property type="entry name" value="RING/U-box"/>
    <property type="match status" value="1"/>
</dbReference>
<name>A0ABD2MFA1_9BILA</name>
<dbReference type="Gene3D" id="3.30.40.10">
    <property type="entry name" value="Zinc/RING finger domain, C3HC4 (zinc finger)"/>
    <property type="match status" value="1"/>
</dbReference>
<dbReference type="InterPro" id="IPR001841">
    <property type="entry name" value="Znf_RING"/>
</dbReference>
<dbReference type="InterPro" id="IPR013083">
    <property type="entry name" value="Znf_RING/FYVE/PHD"/>
</dbReference>
<keyword evidence="3" id="KW-0479">Metal-binding</keyword>
<keyword evidence="8 11" id="KW-0472">Membrane</keyword>
<feature type="transmembrane region" description="Helical" evidence="11">
    <location>
        <begin position="636"/>
        <end position="655"/>
    </location>
</feature>
<dbReference type="InterPro" id="IPR017907">
    <property type="entry name" value="Znf_RING_CS"/>
</dbReference>
<feature type="compositionally biased region" description="Low complexity" evidence="10">
    <location>
        <begin position="1"/>
        <end position="28"/>
    </location>
</feature>
<dbReference type="PANTHER" id="PTHR15860">
    <property type="entry name" value="UNCHARACTERIZED RING FINGER-CONTAINING PROTEIN"/>
    <property type="match status" value="1"/>
</dbReference>
<feature type="compositionally biased region" description="Gly residues" evidence="10">
    <location>
        <begin position="446"/>
        <end position="463"/>
    </location>
</feature>
<dbReference type="CDD" id="cd16561">
    <property type="entry name" value="RING-HC_RNF213"/>
    <property type="match status" value="1"/>
</dbReference>
<evidence type="ECO:0000256" key="4">
    <source>
        <dbReference type="ARBA" id="ARBA00022771"/>
    </source>
</evidence>
<dbReference type="SMART" id="SM00184">
    <property type="entry name" value="RING"/>
    <property type="match status" value="1"/>
</dbReference>
<feature type="transmembrane region" description="Helical" evidence="11">
    <location>
        <begin position="699"/>
        <end position="724"/>
    </location>
</feature>
<evidence type="ECO:0000256" key="8">
    <source>
        <dbReference type="ARBA" id="ARBA00023136"/>
    </source>
</evidence>
<feature type="domain" description="RING-type" evidence="12">
    <location>
        <begin position="749"/>
        <end position="787"/>
    </location>
</feature>
<dbReference type="GO" id="GO:0008270">
    <property type="term" value="F:zinc ion binding"/>
    <property type="evidence" value="ECO:0007669"/>
    <property type="project" value="UniProtKB-KW"/>
</dbReference>
<dbReference type="PROSITE" id="PS50089">
    <property type="entry name" value="ZF_RING_2"/>
    <property type="match status" value="1"/>
</dbReference>
<gene>
    <name evidence="13" type="ORF">niasHT_005101</name>
</gene>
<evidence type="ECO:0000256" key="10">
    <source>
        <dbReference type="SAM" id="MobiDB-lite"/>
    </source>
</evidence>
<dbReference type="EMBL" id="JBICBT010000015">
    <property type="protein sequence ID" value="KAL3125968.1"/>
    <property type="molecule type" value="Genomic_DNA"/>
</dbReference>
<keyword evidence="4 9" id="KW-0863">Zinc-finger</keyword>
<reference evidence="13 14" key="1">
    <citation type="submission" date="2024-10" db="EMBL/GenBank/DDBJ databases">
        <authorList>
            <person name="Kim D."/>
        </authorList>
    </citation>
    <scope>NUCLEOTIDE SEQUENCE [LARGE SCALE GENOMIC DNA]</scope>
    <source>
        <strain evidence="13">BH-2024</strain>
    </source>
</reference>
<evidence type="ECO:0000256" key="3">
    <source>
        <dbReference type="ARBA" id="ARBA00022723"/>
    </source>
</evidence>
<evidence type="ECO:0000256" key="7">
    <source>
        <dbReference type="ARBA" id="ARBA00022989"/>
    </source>
</evidence>
<evidence type="ECO:0000313" key="14">
    <source>
        <dbReference type="Proteomes" id="UP001620626"/>
    </source>
</evidence>
<keyword evidence="7 11" id="KW-1133">Transmembrane helix</keyword>
<feature type="compositionally biased region" description="Low complexity" evidence="10">
    <location>
        <begin position="90"/>
        <end position="126"/>
    </location>
</feature>
<evidence type="ECO:0000256" key="5">
    <source>
        <dbReference type="ARBA" id="ARBA00022786"/>
    </source>
</evidence>
<evidence type="ECO:0000256" key="9">
    <source>
        <dbReference type="PROSITE-ProRule" id="PRU00175"/>
    </source>
</evidence>
<keyword evidence="2 11" id="KW-0812">Transmembrane</keyword>
<accession>A0ABD2MFA1</accession>
<dbReference type="Pfam" id="PF13639">
    <property type="entry name" value="zf-RING_2"/>
    <property type="match status" value="1"/>
</dbReference>
<feature type="compositionally biased region" description="Polar residues" evidence="10">
    <location>
        <begin position="133"/>
        <end position="146"/>
    </location>
</feature>
<evidence type="ECO:0000256" key="1">
    <source>
        <dbReference type="ARBA" id="ARBA00004141"/>
    </source>
</evidence>
<keyword evidence="5" id="KW-0833">Ubl conjugation pathway</keyword>
<feature type="compositionally biased region" description="Polar residues" evidence="10">
    <location>
        <begin position="202"/>
        <end position="216"/>
    </location>
</feature>
<feature type="compositionally biased region" description="Low complexity" evidence="10">
    <location>
        <begin position="399"/>
        <end position="445"/>
    </location>
</feature>
<feature type="region of interest" description="Disordered" evidence="10">
    <location>
        <begin position="88"/>
        <end position="228"/>
    </location>
</feature>
<proteinExistence type="predicted"/>
<evidence type="ECO:0000256" key="2">
    <source>
        <dbReference type="ARBA" id="ARBA00022692"/>
    </source>
</evidence>
<comment type="subcellular location">
    <subcellularLocation>
        <location evidence="1">Membrane</location>
        <topology evidence="1">Multi-pass membrane protein</topology>
    </subcellularLocation>
</comment>
<organism evidence="13 14">
    <name type="scientific">Heterodera trifolii</name>
    <dbReference type="NCBI Taxonomy" id="157864"/>
    <lineage>
        <taxon>Eukaryota</taxon>
        <taxon>Metazoa</taxon>
        <taxon>Ecdysozoa</taxon>
        <taxon>Nematoda</taxon>
        <taxon>Chromadorea</taxon>
        <taxon>Rhabditida</taxon>
        <taxon>Tylenchina</taxon>
        <taxon>Tylenchomorpha</taxon>
        <taxon>Tylenchoidea</taxon>
        <taxon>Heteroderidae</taxon>
        <taxon>Heteroderinae</taxon>
        <taxon>Heterodera</taxon>
    </lineage>
</organism>
<comment type="caution">
    <text evidence="13">The sequence shown here is derived from an EMBL/GenBank/DDBJ whole genome shotgun (WGS) entry which is preliminary data.</text>
</comment>